<dbReference type="EMBL" id="JAIWYP010000062">
    <property type="protein sequence ID" value="KAH3690493.1"/>
    <property type="molecule type" value="Genomic_DNA"/>
</dbReference>
<keyword evidence="2" id="KW-1185">Reference proteome</keyword>
<accession>A0A9D3Y071</accession>
<comment type="caution">
    <text evidence="1">The sequence shown here is derived from an EMBL/GenBank/DDBJ whole genome shotgun (WGS) entry which is preliminary data.</text>
</comment>
<dbReference type="Proteomes" id="UP000828390">
    <property type="component" value="Unassembled WGS sequence"/>
</dbReference>
<organism evidence="1 2">
    <name type="scientific">Dreissena polymorpha</name>
    <name type="common">Zebra mussel</name>
    <name type="synonym">Mytilus polymorpha</name>
    <dbReference type="NCBI Taxonomy" id="45954"/>
    <lineage>
        <taxon>Eukaryota</taxon>
        <taxon>Metazoa</taxon>
        <taxon>Spiralia</taxon>
        <taxon>Lophotrochozoa</taxon>
        <taxon>Mollusca</taxon>
        <taxon>Bivalvia</taxon>
        <taxon>Autobranchia</taxon>
        <taxon>Heteroconchia</taxon>
        <taxon>Euheterodonta</taxon>
        <taxon>Imparidentia</taxon>
        <taxon>Neoheterodontei</taxon>
        <taxon>Myida</taxon>
        <taxon>Dreissenoidea</taxon>
        <taxon>Dreissenidae</taxon>
        <taxon>Dreissena</taxon>
    </lineage>
</organism>
<dbReference type="AlphaFoldDB" id="A0A9D3Y071"/>
<proteinExistence type="predicted"/>
<dbReference type="Gene3D" id="3.80.10.10">
    <property type="entry name" value="Ribonuclease Inhibitor"/>
    <property type="match status" value="1"/>
</dbReference>
<sequence>MESMSESLSSLTQLKTLSICVAKDSTKLWEALRGLNIKSLILGENIERLTVNHTESLSETLSSLTKLRMLSIRLKEDVPGLCRALRGLNVKSLSLKVEYRGFKVNRVELLSQSLSSLTKLETLSTSVEKDSTGLWKALRGLNIKRLSLSGWWLEGLDLNHVELMSQSLRSLTNLEKLSICVSKEGAGLWGALRGLNIKRLSLSGRLSVNNVELLSQSL</sequence>
<protein>
    <submittedName>
        <fullName evidence="1">Uncharacterized protein</fullName>
    </submittedName>
</protein>
<evidence type="ECO:0000313" key="1">
    <source>
        <dbReference type="EMBL" id="KAH3690493.1"/>
    </source>
</evidence>
<dbReference type="SUPFAM" id="SSF52047">
    <property type="entry name" value="RNI-like"/>
    <property type="match status" value="1"/>
</dbReference>
<gene>
    <name evidence="1" type="ORF">DPMN_191437</name>
</gene>
<reference evidence="1" key="1">
    <citation type="journal article" date="2019" name="bioRxiv">
        <title>The Genome of the Zebra Mussel, Dreissena polymorpha: A Resource for Invasive Species Research.</title>
        <authorList>
            <person name="McCartney M.A."/>
            <person name="Auch B."/>
            <person name="Kono T."/>
            <person name="Mallez S."/>
            <person name="Zhang Y."/>
            <person name="Obille A."/>
            <person name="Becker A."/>
            <person name="Abrahante J.E."/>
            <person name="Garbe J."/>
            <person name="Badalamenti J.P."/>
            <person name="Herman A."/>
            <person name="Mangelson H."/>
            <person name="Liachko I."/>
            <person name="Sullivan S."/>
            <person name="Sone E.D."/>
            <person name="Koren S."/>
            <person name="Silverstein K.A.T."/>
            <person name="Beckman K.B."/>
            <person name="Gohl D.M."/>
        </authorList>
    </citation>
    <scope>NUCLEOTIDE SEQUENCE</scope>
    <source>
        <strain evidence="1">Duluth1</strain>
        <tissue evidence="1">Whole animal</tissue>
    </source>
</reference>
<dbReference type="InterPro" id="IPR032675">
    <property type="entry name" value="LRR_dom_sf"/>
</dbReference>
<name>A0A9D3Y071_DREPO</name>
<reference evidence="1" key="2">
    <citation type="submission" date="2020-11" db="EMBL/GenBank/DDBJ databases">
        <authorList>
            <person name="McCartney M.A."/>
            <person name="Auch B."/>
            <person name="Kono T."/>
            <person name="Mallez S."/>
            <person name="Becker A."/>
            <person name="Gohl D.M."/>
            <person name="Silverstein K.A.T."/>
            <person name="Koren S."/>
            <person name="Bechman K.B."/>
            <person name="Herman A."/>
            <person name="Abrahante J.E."/>
            <person name="Garbe J."/>
        </authorList>
    </citation>
    <scope>NUCLEOTIDE SEQUENCE</scope>
    <source>
        <strain evidence="1">Duluth1</strain>
        <tissue evidence="1">Whole animal</tissue>
    </source>
</reference>
<evidence type="ECO:0000313" key="2">
    <source>
        <dbReference type="Proteomes" id="UP000828390"/>
    </source>
</evidence>